<feature type="signal peptide" evidence="1">
    <location>
        <begin position="1"/>
        <end position="26"/>
    </location>
</feature>
<reference evidence="2 3" key="1">
    <citation type="submission" date="2017-10" db="EMBL/GenBank/DDBJ databases">
        <title>Bacillus sp. nov., a halophilic bacterium isolated from a Keqin Lake.</title>
        <authorList>
            <person name="Wang H."/>
        </authorList>
    </citation>
    <scope>NUCLEOTIDE SEQUENCE [LARGE SCALE GENOMIC DNA]</scope>
    <source>
        <strain evidence="2 3">KCTC 13187</strain>
    </source>
</reference>
<proteinExistence type="predicted"/>
<keyword evidence="1" id="KW-0732">Signal</keyword>
<accession>A0A3A9KF72</accession>
<dbReference type="Proteomes" id="UP000281498">
    <property type="component" value="Unassembled WGS sequence"/>
</dbReference>
<keyword evidence="3" id="KW-1185">Reference proteome</keyword>
<evidence type="ECO:0000313" key="2">
    <source>
        <dbReference type="EMBL" id="RKL69231.1"/>
    </source>
</evidence>
<evidence type="ECO:0000313" key="3">
    <source>
        <dbReference type="Proteomes" id="UP000281498"/>
    </source>
</evidence>
<sequence>MLNKKLMLLMSFVLAAFLVIGGTAFASPIEGNGMMNMINGNGMSNMMEAMNSPQGQEMIDGCQDFMSSYDD</sequence>
<dbReference type="OrthoDB" id="2927846at2"/>
<dbReference type="RefSeq" id="WP_110936130.1">
    <property type="nucleotide sequence ID" value="NZ_KZ614146.1"/>
</dbReference>
<evidence type="ECO:0008006" key="4">
    <source>
        <dbReference type="Google" id="ProtNLM"/>
    </source>
</evidence>
<feature type="chain" id="PRO_5017375086" description="FAD/FMN-containing dehydrogenase" evidence="1">
    <location>
        <begin position="27"/>
        <end position="71"/>
    </location>
</feature>
<dbReference type="EMBL" id="PDOE01000001">
    <property type="protein sequence ID" value="RKL69231.1"/>
    <property type="molecule type" value="Genomic_DNA"/>
</dbReference>
<organism evidence="2 3">
    <name type="scientific">Salipaludibacillus neizhouensis</name>
    <dbReference type="NCBI Taxonomy" id="885475"/>
    <lineage>
        <taxon>Bacteria</taxon>
        <taxon>Bacillati</taxon>
        <taxon>Bacillota</taxon>
        <taxon>Bacilli</taxon>
        <taxon>Bacillales</taxon>
        <taxon>Bacillaceae</taxon>
    </lineage>
</organism>
<name>A0A3A9KF72_9BACI</name>
<gene>
    <name evidence="2" type="ORF">CR203_04150</name>
</gene>
<protein>
    <recommendedName>
        <fullName evidence="4">FAD/FMN-containing dehydrogenase</fullName>
    </recommendedName>
</protein>
<evidence type="ECO:0000256" key="1">
    <source>
        <dbReference type="SAM" id="SignalP"/>
    </source>
</evidence>
<dbReference type="AlphaFoldDB" id="A0A3A9KF72"/>
<comment type="caution">
    <text evidence="2">The sequence shown here is derived from an EMBL/GenBank/DDBJ whole genome shotgun (WGS) entry which is preliminary data.</text>
</comment>